<keyword evidence="1" id="KW-0812">Transmembrane</keyword>
<proteinExistence type="predicted"/>
<organism evidence="2 3">
    <name type="scientific">Prevotella corporis</name>
    <dbReference type="NCBI Taxonomy" id="28128"/>
    <lineage>
        <taxon>Bacteria</taxon>
        <taxon>Pseudomonadati</taxon>
        <taxon>Bacteroidota</taxon>
        <taxon>Bacteroidia</taxon>
        <taxon>Bacteroidales</taxon>
        <taxon>Prevotellaceae</taxon>
        <taxon>Prevotella</taxon>
    </lineage>
</organism>
<evidence type="ECO:0008006" key="4">
    <source>
        <dbReference type="Google" id="ProtNLM"/>
    </source>
</evidence>
<keyword evidence="1" id="KW-0472">Membrane</keyword>
<dbReference type="eggNOG" id="COG3088">
    <property type="taxonomic scope" value="Bacteria"/>
</dbReference>
<reference evidence="3" key="1">
    <citation type="submission" date="2016-01" db="EMBL/GenBank/DDBJ databases">
        <authorList>
            <person name="Mitreva M."/>
            <person name="Pepin K.H."/>
            <person name="Mihindukulasuriya K.A."/>
            <person name="Fulton R."/>
            <person name="Fronick C."/>
            <person name="O'Laughlin M."/>
            <person name="Miner T."/>
            <person name="Herter B."/>
            <person name="Rosa B.A."/>
            <person name="Cordes M."/>
            <person name="Tomlinson C."/>
            <person name="Wollam A."/>
            <person name="Palsikar V.B."/>
            <person name="Mardis E.R."/>
            <person name="Wilson R.K."/>
        </authorList>
    </citation>
    <scope>NUCLEOTIDE SEQUENCE [LARGE SCALE GENOMIC DNA]</scope>
    <source>
        <strain evidence="3">MJR7716</strain>
    </source>
</reference>
<protein>
    <recommendedName>
        <fullName evidence="4">Protein BatD</fullName>
    </recommendedName>
</protein>
<evidence type="ECO:0000313" key="3">
    <source>
        <dbReference type="Proteomes" id="UP000070533"/>
    </source>
</evidence>
<dbReference type="Proteomes" id="UP000070533">
    <property type="component" value="Unassembled WGS sequence"/>
</dbReference>
<dbReference type="OrthoDB" id="9807384at2"/>
<keyword evidence="1" id="KW-1133">Transmembrane helix</keyword>
<name>A0A133Q1Y4_9BACT</name>
<dbReference type="PATRIC" id="fig|28128.5.peg.1877"/>
<dbReference type="STRING" id="28128.HMPREF3226_01829"/>
<dbReference type="RefSeq" id="WP_060940942.1">
    <property type="nucleotide sequence ID" value="NZ_KQ957279.1"/>
</dbReference>
<feature type="transmembrane region" description="Helical" evidence="1">
    <location>
        <begin position="151"/>
        <end position="171"/>
    </location>
</feature>
<dbReference type="AlphaFoldDB" id="A0A133Q1Y4"/>
<feature type="transmembrane region" description="Helical" evidence="1">
    <location>
        <begin position="329"/>
        <end position="353"/>
    </location>
</feature>
<dbReference type="EMBL" id="LRQG01000149">
    <property type="protein sequence ID" value="KXA36884.1"/>
    <property type="molecule type" value="Genomic_DNA"/>
</dbReference>
<sequence length="354" mass="41300">MKRYIYILILIFNATFAYSQVKVDAILDTTTILIGEQTHWKVNVTAPKGSKIEFPKYKKFKFVPDGIEIVQYKIDTLSTETNDSYSENITLTGWTPKSYKLPSMFVQVNGKEYKSNELTINVKDVEMDTSANAQVRPADDIQNIPFSISDWMPYFWLSILVILLLIVAYFLRLRLLSEKPIIRHKQKSKIQLPHEKALDAISNVNMEFEINDSEQQKAFYTRLINILRDYLEDRFNIKAMEMTSAEILQSLKDKRNESQINELRNLLETVDLVKFAKYSTDNSDRDNYLQNVINFIEETKSAEVPIKEELENIDVSDRRFTRQRRMLKLVILGILILVSILIVIITWGVYTILD</sequence>
<gene>
    <name evidence="2" type="ORF">HMPREF3226_01829</name>
</gene>
<keyword evidence="3" id="KW-1185">Reference proteome</keyword>
<comment type="caution">
    <text evidence="2">The sequence shown here is derived from an EMBL/GenBank/DDBJ whole genome shotgun (WGS) entry which is preliminary data.</text>
</comment>
<evidence type="ECO:0000313" key="2">
    <source>
        <dbReference type="EMBL" id="KXA36884.1"/>
    </source>
</evidence>
<evidence type="ECO:0000256" key="1">
    <source>
        <dbReference type="SAM" id="Phobius"/>
    </source>
</evidence>
<accession>A0A133Q1Y4</accession>